<reference evidence="1" key="1">
    <citation type="submission" date="2020-03" db="EMBL/GenBank/DDBJ databases">
        <title>The deep terrestrial virosphere.</title>
        <authorList>
            <person name="Holmfeldt K."/>
            <person name="Nilsson E."/>
            <person name="Simone D."/>
            <person name="Lopez-Fernandez M."/>
            <person name="Wu X."/>
            <person name="de Brujin I."/>
            <person name="Lundin D."/>
            <person name="Andersson A."/>
            <person name="Bertilsson S."/>
            <person name="Dopson M."/>
        </authorList>
    </citation>
    <scope>NUCLEOTIDE SEQUENCE</scope>
    <source>
        <strain evidence="1">MM415A00492</strain>
    </source>
</reference>
<protein>
    <submittedName>
        <fullName evidence="1">Uncharacterized protein</fullName>
    </submittedName>
</protein>
<organism evidence="1">
    <name type="scientific">viral metagenome</name>
    <dbReference type="NCBI Taxonomy" id="1070528"/>
    <lineage>
        <taxon>unclassified sequences</taxon>
        <taxon>metagenomes</taxon>
        <taxon>organismal metagenomes</taxon>
    </lineage>
</organism>
<dbReference type="AlphaFoldDB" id="A0A6M3KIE8"/>
<proteinExistence type="predicted"/>
<accession>A0A6M3KIE8</accession>
<name>A0A6M3KIE8_9ZZZZ</name>
<evidence type="ECO:0000313" key="1">
    <source>
        <dbReference type="EMBL" id="QJA81799.1"/>
    </source>
</evidence>
<dbReference type="EMBL" id="MT142470">
    <property type="protein sequence ID" value="QJA81799.1"/>
    <property type="molecule type" value="Genomic_DNA"/>
</dbReference>
<sequence>MLIVDISINDKIINSICIQNTGKQDKAERYIYDVYANCKTESKLKRKFHHDRRLGWKPLVLQVLKHIVSLEEKE</sequence>
<gene>
    <name evidence="1" type="ORF">MM415A00492_0009</name>
</gene>